<keyword evidence="3" id="KW-1185">Reference proteome</keyword>
<organism evidence="2 3">
    <name type="scientific">Carnegiea gigantea</name>
    <dbReference type="NCBI Taxonomy" id="171969"/>
    <lineage>
        <taxon>Eukaryota</taxon>
        <taxon>Viridiplantae</taxon>
        <taxon>Streptophyta</taxon>
        <taxon>Embryophyta</taxon>
        <taxon>Tracheophyta</taxon>
        <taxon>Spermatophyta</taxon>
        <taxon>Magnoliopsida</taxon>
        <taxon>eudicotyledons</taxon>
        <taxon>Gunneridae</taxon>
        <taxon>Pentapetalae</taxon>
        <taxon>Caryophyllales</taxon>
        <taxon>Cactineae</taxon>
        <taxon>Cactaceae</taxon>
        <taxon>Cactoideae</taxon>
        <taxon>Echinocereeae</taxon>
        <taxon>Carnegiea</taxon>
    </lineage>
</organism>
<gene>
    <name evidence="2" type="ORF">Cgig2_007094</name>
</gene>
<accession>A0A9Q1JS52</accession>
<proteinExistence type="predicted"/>
<sequence length="171" mass="19298">MGDNRVGHRRSAGSHKHKGQSLGGAPNAVKLDTRGALVAIPMPTLMPTTKVMLWRLKICWMVRTFQVVEPHKIAIHICPQLTDSFAFCEHTPTPVYVLISEYNLAWFPVSGNLKCLPGRRQMFTVVNNSLPPVNPWVTVTLQSWHFDILIILDSELSPHLHPCSDFNMQLH</sequence>
<feature type="region of interest" description="Disordered" evidence="1">
    <location>
        <begin position="1"/>
        <end position="27"/>
    </location>
</feature>
<evidence type="ECO:0000313" key="3">
    <source>
        <dbReference type="Proteomes" id="UP001153076"/>
    </source>
</evidence>
<feature type="compositionally biased region" description="Basic residues" evidence="1">
    <location>
        <begin position="7"/>
        <end position="19"/>
    </location>
</feature>
<comment type="caution">
    <text evidence="2">The sequence shown here is derived from an EMBL/GenBank/DDBJ whole genome shotgun (WGS) entry which is preliminary data.</text>
</comment>
<evidence type="ECO:0000256" key="1">
    <source>
        <dbReference type="SAM" id="MobiDB-lite"/>
    </source>
</evidence>
<dbReference type="EMBL" id="JAKOGI010000822">
    <property type="protein sequence ID" value="KAJ8430121.1"/>
    <property type="molecule type" value="Genomic_DNA"/>
</dbReference>
<evidence type="ECO:0000313" key="2">
    <source>
        <dbReference type="EMBL" id="KAJ8430121.1"/>
    </source>
</evidence>
<reference evidence="2" key="1">
    <citation type="submission" date="2022-04" db="EMBL/GenBank/DDBJ databases">
        <title>Carnegiea gigantea Genome sequencing and assembly v2.</title>
        <authorList>
            <person name="Copetti D."/>
            <person name="Sanderson M.J."/>
            <person name="Burquez A."/>
            <person name="Wojciechowski M.F."/>
        </authorList>
    </citation>
    <scope>NUCLEOTIDE SEQUENCE</scope>
    <source>
        <strain evidence="2">SGP5-SGP5p</strain>
        <tissue evidence="2">Aerial part</tissue>
    </source>
</reference>
<protein>
    <submittedName>
        <fullName evidence="2">Uncharacterized protein</fullName>
    </submittedName>
</protein>
<dbReference type="Proteomes" id="UP001153076">
    <property type="component" value="Unassembled WGS sequence"/>
</dbReference>
<dbReference type="AlphaFoldDB" id="A0A9Q1JS52"/>
<name>A0A9Q1JS52_9CARY</name>